<evidence type="ECO:0000313" key="1">
    <source>
        <dbReference type="EMBL" id="WCT57418.1"/>
    </source>
</evidence>
<organism evidence="1 2">
    <name type="scientific">Paenibacillus kyungheensis</name>
    <dbReference type="NCBI Taxonomy" id="1452732"/>
    <lineage>
        <taxon>Bacteria</taxon>
        <taxon>Bacillati</taxon>
        <taxon>Bacillota</taxon>
        <taxon>Bacilli</taxon>
        <taxon>Bacillales</taxon>
        <taxon>Paenibacillaceae</taxon>
        <taxon>Paenibacillus</taxon>
    </lineage>
</organism>
<evidence type="ECO:0000313" key="2">
    <source>
        <dbReference type="Proteomes" id="UP001220509"/>
    </source>
</evidence>
<name>A0AAX3M7U2_9BACL</name>
<sequence>MFEKAKYKAGDILVIPMKDNRLGICQVISALYDRFKKVFSFGVLCIREDQVYRSEQHNDRSSDDSSDLY</sequence>
<dbReference type="AlphaFoldDB" id="A0AAX3M7U2"/>
<dbReference type="RefSeq" id="WP_273615627.1">
    <property type="nucleotide sequence ID" value="NZ_CP117416.1"/>
</dbReference>
<protein>
    <submittedName>
        <fullName evidence="1">Uncharacterized protein</fullName>
    </submittedName>
</protein>
<keyword evidence="2" id="KW-1185">Reference proteome</keyword>
<gene>
    <name evidence="1" type="ORF">PQ456_07905</name>
</gene>
<reference evidence="1 2" key="1">
    <citation type="submission" date="2023-02" db="EMBL/GenBank/DDBJ databases">
        <title>Genome sequence of Paenibacillus kyungheensis KACC 18744.</title>
        <authorList>
            <person name="Kim S."/>
            <person name="Heo J."/>
            <person name="Kwon S.-W."/>
        </authorList>
    </citation>
    <scope>NUCLEOTIDE SEQUENCE [LARGE SCALE GENOMIC DNA]</scope>
    <source>
        <strain evidence="1 2">KACC 18744</strain>
    </source>
</reference>
<proteinExistence type="predicted"/>
<dbReference type="KEGG" id="pka:PQ456_07905"/>
<dbReference type="EMBL" id="CP117416">
    <property type="protein sequence ID" value="WCT57418.1"/>
    <property type="molecule type" value="Genomic_DNA"/>
</dbReference>
<dbReference type="Proteomes" id="UP001220509">
    <property type="component" value="Chromosome"/>
</dbReference>
<accession>A0AAX3M7U2</accession>